<dbReference type="RefSeq" id="XP_025557800.1">
    <property type="nucleotide sequence ID" value="XM_025711043.1"/>
</dbReference>
<gene>
    <name evidence="1" type="ORF">BO88DRAFT_458501</name>
</gene>
<sequence length="132" mass="14874">MALRDDAIGVLTSIACTLWRMNGNTWSTPDRPRDVIDQEGKTFEFYAARLVAAMVTQIFSYMIDSGVRYSYICTGEAFADGELRLHRTAIGQVPAFTLQALAIGPATRWHVMAHDQLITWKVEVLNKLREIP</sequence>
<evidence type="ECO:0000313" key="2">
    <source>
        <dbReference type="Proteomes" id="UP000248405"/>
    </source>
</evidence>
<keyword evidence="2" id="KW-1185">Reference proteome</keyword>
<dbReference type="OrthoDB" id="2156052at2759"/>
<evidence type="ECO:0000313" key="1">
    <source>
        <dbReference type="EMBL" id="PYH64006.1"/>
    </source>
</evidence>
<name>A0A319AUI0_ASPVC</name>
<reference evidence="1" key="1">
    <citation type="submission" date="2016-12" db="EMBL/GenBank/DDBJ databases">
        <title>The genomes of Aspergillus section Nigri reveals drivers in fungal speciation.</title>
        <authorList>
            <consortium name="DOE Joint Genome Institute"/>
            <person name="Vesth T.C."/>
            <person name="Nybo J."/>
            <person name="Theobald S."/>
            <person name="Brandl J."/>
            <person name="Frisvad J.C."/>
            <person name="Nielsen K.F."/>
            <person name="Lyhne E.K."/>
            <person name="Kogle M.E."/>
            <person name="Kuo A."/>
            <person name="Riley R."/>
            <person name="Clum A."/>
            <person name="Nolan M."/>
            <person name="Lipzen A."/>
            <person name="Salamov A."/>
            <person name="Henrissat B."/>
            <person name="Wiebenga A."/>
            <person name="De Vries R.P."/>
            <person name="Grigoriev I.V."/>
            <person name="Mortensen U.H."/>
            <person name="Andersen M.R."/>
            <person name="Baker S.E."/>
        </authorList>
    </citation>
    <scope>NUCLEOTIDE SEQUENCE [LARGE SCALE GENOMIC DNA]</scope>
    <source>
        <strain evidence="1">CBS 113365</strain>
    </source>
</reference>
<dbReference type="AlphaFoldDB" id="A0A319AUI0"/>
<proteinExistence type="predicted"/>
<organism evidence="1 2">
    <name type="scientific">Aspergillus vadensis (strain CBS 113365 / IMI 142717 / IBT 24658)</name>
    <dbReference type="NCBI Taxonomy" id="1448311"/>
    <lineage>
        <taxon>Eukaryota</taxon>
        <taxon>Fungi</taxon>
        <taxon>Dikarya</taxon>
        <taxon>Ascomycota</taxon>
        <taxon>Pezizomycotina</taxon>
        <taxon>Eurotiomycetes</taxon>
        <taxon>Eurotiomycetidae</taxon>
        <taxon>Eurotiales</taxon>
        <taxon>Aspergillaceae</taxon>
        <taxon>Aspergillus</taxon>
        <taxon>Aspergillus subgen. Circumdati</taxon>
    </lineage>
</organism>
<accession>A0A319AUI0</accession>
<dbReference type="EMBL" id="KZ821647">
    <property type="protein sequence ID" value="PYH64006.1"/>
    <property type="molecule type" value="Genomic_DNA"/>
</dbReference>
<dbReference type="GeneID" id="37215635"/>
<dbReference type="Proteomes" id="UP000248405">
    <property type="component" value="Unassembled WGS sequence"/>
</dbReference>
<protein>
    <submittedName>
        <fullName evidence="1">Uncharacterized protein</fullName>
    </submittedName>
</protein>